<dbReference type="RefSeq" id="WP_380248395.1">
    <property type="nucleotide sequence ID" value="NZ_JBHUII010000001.1"/>
</dbReference>
<dbReference type="InterPro" id="IPR052155">
    <property type="entry name" value="Biofilm_reg_signaling"/>
</dbReference>
<protein>
    <submittedName>
        <fullName evidence="5">Bifunctional diguanylate cyclase/phosphodiesterase</fullName>
    </submittedName>
</protein>
<keyword evidence="6" id="KW-1185">Reference proteome</keyword>
<dbReference type="SMART" id="SM00448">
    <property type="entry name" value="REC"/>
    <property type="match status" value="1"/>
</dbReference>
<feature type="domain" description="Response regulatory" evidence="2">
    <location>
        <begin position="16"/>
        <end position="133"/>
    </location>
</feature>
<dbReference type="Pfam" id="PF00563">
    <property type="entry name" value="EAL"/>
    <property type="match status" value="1"/>
</dbReference>
<proteinExistence type="predicted"/>
<dbReference type="Gene3D" id="3.40.50.2300">
    <property type="match status" value="1"/>
</dbReference>
<dbReference type="PROSITE" id="PS50883">
    <property type="entry name" value="EAL"/>
    <property type="match status" value="1"/>
</dbReference>
<feature type="domain" description="GGDEF" evidence="4">
    <location>
        <begin position="184"/>
        <end position="317"/>
    </location>
</feature>
<dbReference type="InterPro" id="IPR000160">
    <property type="entry name" value="GGDEF_dom"/>
</dbReference>
<dbReference type="Pfam" id="PF00990">
    <property type="entry name" value="GGDEF"/>
    <property type="match status" value="1"/>
</dbReference>
<feature type="domain" description="EAL" evidence="3">
    <location>
        <begin position="326"/>
        <end position="583"/>
    </location>
</feature>
<organism evidence="5 6">
    <name type="scientific">Kiloniella antarctica</name>
    <dbReference type="NCBI Taxonomy" id="1550907"/>
    <lineage>
        <taxon>Bacteria</taxon>
        <taxon>Pseudomonadati</taxon>
        <taxon>Pseudomonadota</taxon>
        <taxon>Alphaproteobacteria</taxon>
        <taxon>Rhodospirillales</taxon>
        <taxon>Kiloniellaceae</taxon>
        <taxon>Kiloniella</taxon>
    </lineage>
</organism>
<reference evidence="6" key="1">
    <citation type="journal article" date="2019" name="Int. J. Syst. Evol. Microbiol.">
        <title>The Global Catalogue of Microorganisms (GCM) 10K type strain sequencing project: providing services to taxonomists for standard genome sequencing and annotation.</title>
        <authorList>
            <consortium name="The Broad Institute Genomics Platform"/>
            <consortium name="The Broad Institute Genome Sequencing Center for Infectious Disease"/>
            <person name="Wu L."/>
            <person name="Ma J."/>
        </authorList>
    </citation>
    <scope>NUCLEOTIDE SEQUENCE [LARGE SCALE GENOMIC DNA]</scope>
    <source>
        <strain evidence="6">CGMCC 4.7192</strain>
    </source>
</reference>
<evidence type="ECO:0000313" key="6">
    <source>
        <dbReference type="Proteomes" id="UP001597294"/>
    </source>
</evidence>
<dbReference type="Gene3D" id="3.20.20.450">
    <property type="entry name" value="EAL domain"/>
    <property type="match status" value="1"/>
</dbReference>
<dbReference type="SUPFAM" id="SSF141868">
    <property type="entry name" value="EAL domain-like"/>
    <property type="match status" value="1"/>
</dbReference>
<dbReference type="InterPro" id="IPR029787">
    <property type="entry name" value="Nucleotide_cyclase"/>
</dbReference>
<sequence>MKPVCTDLIRNTCNLNLLLIDDDNIDRENSIRALDRSGHLMNITEASSAEEGLQYHENKPFDIILLDYKLPTMTGLDFLQSLNESERANIAIVMLSNIEDEDLAIKCIEAGAQDFIVKNEVTAPRLLRAILHAKERYKIEQELRESRKELQYLAEKDPLTGLSNRYVFKTSLETAIPYAKRLSRGLALLMLDLDNFKNINDTLGHSIGDKLLIEVSKRLTSLVRDGDILCRIGGDEFAILVHNVDDPLLLQYLTRRILSVLTKPFIIDDSELIITTSIGVANYPDCAADAAQLFKCADVAMYRSKEMGKNQTHFYSKVIHDAIHRKVELERELHNAVTKDEFVVYYQPQIDCSTEKIIGAEALVRWKHPTKGLIGPYEFIPIAEEIGLIDKIGEYVLETTCERLGYWNEKYKILGTRFSVAVNLSPLQLSLHGFVETVQRILKKHKVNPEQLELEVTESTLIKGTDASSQVLFDLANLGIPLALDDFGTGHSSLLQLQKYPFQILKIDRSFVQSIEDNPDDIVFLEAINAFSKTLGILTVVEGVETKAQKEWCQKLSFDRIQGFYFAKPMPVNEFEDLLLKMDLQH</sequence>
<dbReference type="InterPro" id="IPR043128">
    <property type="entry name" value="Rev_trsase/Diguanyl_cyclase"/>
</dbReference>
<dbReference type="Pfam" id="PF00072">
    <property type="entry name" value="Response_reg"/>
    <property type="match status" value="1"/>
</dbReference>
<keyword evidence="1" id="KW-0597">Phosphoprotein</keyword>
<dbReference type="InterPro" id="IPR011006">
    <property type="entry name" value="CheY-like_superfamily"/>
</dbReference>
<evidence type="ECO:0000256" key="1">
    <source>
        <dbReference type="PROSITE-ProRule" id="PRU00169"/>
    </source>
</evidence>
<gene>
    <name evidence="5" type="ORF">ACFSKO_03340</name>
</gene>
<dbReference type="PANTHER" id="PTHR44757:SF2">
    <property type="entry name" value="BIOFILM ARCHITECTURE MAINTENANCE PROTEIN MBAA"/>
    <property type="match status" value="1"/>
</dbReference>
<dbReference type="InterPro" id="IPR001789">
    <property type="entry name" value="Sig_transdc_resp-reg_receiver"/>
</dbReference>
<dbReference type="SUPFAM" id="SSF55073">
    <property type="entry name" value="Nucleotide cyclase"/>
    <property type="match status" value="1"/>
</dbReference>
<comment type="caution">
    <text evidence="5">The sequence shown here is derived from an EMBL/GenBank/DDBJ whole genome shotgun (WGS) entry which is preliminary data.</text>
</comment>
<evidence type="ECO:0000259" key="4">
    <source>
        <dbReference type="PROSITE" id="PS50887"/>
    </source>
</evidence>
<dbReference type="Proteomes" id="UP001597294">
    <property type="component" value="Unassembled WGS sequence"/>
</dbReference>
<dbReference type="SUPFAM" id="SSF52172">
    <property type="entry name" value="CheY-like"/>
    <property type="match status" value="1"/>
</dbReference>
<evidence type="ECO:0000313" key="5">
    <source>
        <dbReference type="EMBL" id="MFD2204625.1"/>
    </source>
</evidence>
<dbReference type="InterPro" id="IPR001633">
    <property type="entry name" value="EAL_dom"/>
</dbReference>
<dbReference type="PROSITE" id="PS50887">
    <property type="entry name" value="GGDEF"/>
    <property type="match status" value="1"/>
</dbReference>
<dbReference type="NCBIfam" id="TIGR00254">
    <property type="entry name" value="GGDEF"/>
    <property type="match status" value="1"/>
</dbReference>
<name>A0ABW5BIA0_9PROT</name>
<dbReference type="CDD" id="cd00156">
    <property type="entry name" value="REC"/>
    <property type="match status" value="1"/>
</dbReference>
<dbReference type="PANTHER" id="PTHR44757">
    <property type="entry name" value="DIGUANYLATE CYCLASE DGCP"/>
    <property type="match status" value="1"/>
</dbReference>
<dbReference type="SMART" id="SM00052">
    <property type="entry name" value="EAL"/>
    <property type="match status" value="1"/>
</dbReference>
<evidence type="ECO:0000259" key="2">
    <source>
        <dbReference type="PROSITE" id="PS50110"/>
    </source>
</evidence>
<accession>A0ABW5BIA0</accession>
<dbReference type="InterPro" id="IPR035919">
    <property type="entry name" value="EAL_sf"/>
</dbReference>
<dbReference type="PROSITE" id="PS50110">
    <property type="entry name" value="RESPONSE_REGULATORY"/>
    <property type="match status" value="1"/>
</dbReference>
<dbReference type="SMART" id="SM00267">
    <property type="entry name" value="GGDEF"/>
    <property type="match status" value="1"/>
</dbReference>
<dbReference type="CDD" id="cd01948">
    <property type="entry name" value="EAL"/>
    <property type="match status" value="1"/>
</dbReference>
<feature type="modified residue" description="4-aspartylphosphate" evidence="1">
    <location>
        <position position="67"/>
    </location>
</feature>
<evidence type="ECO:0000259" key="3">
    <source>
        <dbReference type="PROSITE" id="PS50883"/>
    </source>
</evidence>
<dbReference type="Gene3D" id="3.30.70.270">
    <property type="match status" value="1"/>
</dbReference>
<dbReference type="CDD" id="cd01949">
    <property type="entry name" value="GGDEF"/>
    <property type="match status" value="1"/>
</dbReference>
<dbReference type="EMBL" id="JBHUII010000001">
    <property type="protein sequence ID" value="MFD2204625.1"/>
    <property type="molecule type" value="Genomic_DNA"/>
</dbReference>